<feature type="domain" description="NAD-dependent epimerase/dehydratase" evidence="1">
    <location>
        <begin position="4"/>
        <end position="215"/>
    </location>
</feature>
<dbReference type="Proteomes" id="UP001597380">
    <property type="component" value="Unassembled WGS sequence"/>
</dbReference>
<evidence type="ECO:0000313" key="2">
    <source>
        <dbReference type="EMBL" id="MFD2094763.1"/>
    </source>
</evidence>
<dbReference type="Pfam" id="PF01370">
    <property type="entry name" value="Epimerase"/>
    <property type="match status" value="1"/>
</dbReference>
<dbReference type="PANTHER" id="PTHR43245:SF13">
    <property type="entry name" value="UDP-D-APIOSE_UDP-D-XYLOSE SYNTHASE 2"/>
    <property type="match status" value="1"/>
</dbReference>
<reference evidence="3" key="1">
    <citation type="journal article" date="2019" name="Int. J. Syst. Evol. Microbiol.">
        <title>The Global Catalogue of Microorganisms (GCM) 10K type strain sequencing project: providing services to taxonomists for standard genome sequencing and annotation.</title>
        <authorList>
            <consortium name="The Broad Institute Genomics Platform"/>
            <consortium name="The Broad Institute Genome Sequencing Center for Infectious Disease"/>
            <person name="Wu L."/>
            <person name="Ma J."/>
        </authorList>
    </citation>
    <scope>NUCLEOTIDE SEQUENCE [LARGE SCALE GENOMIC DNA]</scope>
    <source>
        <strain evidence="3">CGMCC 1.10992</strain>
    </source>
</reference>
<accession>A0ABW4XJE1</accession>
<organism evidence="2 3">
    <name type="scientific">Corallincola platygyrae</name>
    <dbReference type="NCBI Taxonomy" id="1193278"/>
    <lineage>
        <taxon>Bacteria</taxon>
        <taxon>Pseudomonadati</taxon>
        <taxon>Pseudomonadota</taxon>
        <taxon>Gammaproteobacteria</taxon>
        <taxon>Alteromonadales</taxon>
        <taxon>Psychromonadaceae</taxon>
        <taxon>Corallincola</taxon>
    </lineage>
</organism>
<gene>
    <name evidence="2" type="ORF">ACFSJ3_02120</name>
</gene>
<evidence type="ECO:0000313" key="3">
    <source>
        <dbReference type="Proteomes" id="UP001597380"/>
    </source>
</evidence>
<sequence length="289" mass="31950">MMKIFISGASGYLGSHLVNSLSSKFKVFALVRTGSSLDRIKKHECNVVFDEGGNSLERAFQKHKPDVVINTAALYGRKGEADGELLEANVGFPLRLLEYSISYGASAFINTGTSLPRNVSMYALTKNSFVELVRLKKCLATKFINLELEHFFGPGDDFSKFTSFVTRCCLQGKELKLTAGLQERDFIYVDDVVSAYDTVISELSNIKHLENISVGLGEAPAVRYFVEMVKRLSNSTSKLEFGAIPTRPNELMHSCANTSRLKELGWQPSFTLEEGVAQTLEAEASGIYL</sequence>
<dbReference type="InterPro" id="IPR036291">
    <property type="entry name" value="NAD(P)-bd_dom_sf"/>
</dbReference>
<dbReference type="InterPro" id="IPR050177">
    <property type="entry name" value="Lipid_A_modif_metabolic_enz"/>
</dbReference>
<dbReference type="SUPFAM" id="SSF51735">
    <property type="entry name" value="NAD(P)-binding Rossmann-fold domains"/>
    <property type="match status" value="1"/>
</dbReference>
<keyword evidence="3" id="KW-1185">Reference proteome</keyword>
<dbReference type="PANTHER" id="PTHR43245">
    <property type="entry name" value="BIFUNCTIONAL POLYMYXIN RESISTANCE PROTEIN ARNA"/>
    <property type="match status" value="1"/>
</dbReference>
<protein>
    <submittedName>
        <fullName evidence="2">NAD-dependent epimerase/dehydratase family protein</fullName>
    </submittedName>
</protein>
<proteinExistence type="predicted"/>
<dbReference type="Gene3D" id="3.40.50.720">
    <property type="entry name" value="NAD(P)-binding Rossmann-like Domain"/>
    <property type="match status" value="1"/>
</dbReference>
<comment type="caution">
    <text evidence="2">The sequence shown here is derived from an EMBL/GenBank/DDBJ whole genome shotgun (WGS) entry which is preliminary data.</text>
</comment>
<dbReference type="EMBL" id="JBHUHT010000007">
    <property type="protein sequence ID" value="MFD2094763.1"/>
    <property type="molecule type" value="Genomic_DNA"/>
</dbReference>
<dbReference type="RefSeq" id="WP_345338243.1">
    <property type="nucleotide sequence ID" value="NZ_BAABLI010000004.1"/>
</dbReference>
<evidence type="ECO:0000259" key="1">
    <source>
        <dbReference type="Pfam" id="PF01370"/>
    </source>
</evidence>
<name>A0ABW4XJE1_9GAMM</name>
<dbReference type="InterPro" id="IPR001509">
    <property type="entry name" value="Epimerase_deHydtase"/>
</dbReference>